<dbReference type="SUPFAM" id="SSF53098">
    <property type="entry name" value="Ribonuclease H-like"/>
    <property type="match status" value="1"/>
</dbReference>
<dbReference type="Proteomes" id="UP001157418">
    <property type="component" value="Unassembled WGS sequence"/>
</dbReference>
<dbReference type="InterPro" id="IPR012337">
    <property type="entry name" value="RNaseH-like_sf"/>
</dbReference>
<accession>A0AAU9NHN5</accession>
<dbReference type="PANTHER" id="PTHR32166:SF74">
    <property type="entry name" value="OS05G0256350 PROTEIN"/>
    <property type="match status" value="1"/>
</dbReference>
<proteinExistence type="predicted"/>
<dbReference type="AlphaFoldDB" id="A0AAU9NHN5"/>
<name>A0AAU9NHN5_9ASTR</name>
<evidence type="ECO:0000313" key="1">
    <source>
        <dbReference type="EMBL" id="CAH1437377.1"/>
    </source>
</evidence>
<sequence length="245" mass="28731">MNDFANKINPEEALKKGKGKKVDLNNSFWKYRILACHKFISRWAYKTSIPFHALEDDSFKMMLEVVGQFGIGLPPPIRYSLSDQLLKLEVERTKTKKLTIFVYAHHKTLAMMRNYTKKREIIRPRVTRFVSAFLTVQSLSEKKEQLKHMFSSTEWEECKFSGTPKMRASYGRVTSLQFWAGVTQGLKVFSPLVKVLRMVDADWKPSMGFVYGEIKVAKKRNYESFGWSRESLQACYKYHNQQDER</sequence>
<dbReference type="EMBL" id="CAKMRJ010004445">
    <property type="protein sequence ID" value="CAH1437377.1"/>
    <property type="molecule type" value="Genomic_DNA"/>
</dbReference>
<evidence type="ECO:0000313" key="2">
    <source>
        <dbReference type="Proteomes" id="UP001157418"/>
    </source>
</evidence>
<comment type="caution">
    <text evidence="1">The sequence shown here is derived from an EMBL/GenBank/DDBJ whole genome shotgun (WGS) entry which is preliminary data.</text>
</comment>
<reference evidence="1 2" key="1">
    <citation type="submission" date="2022-01" db="EMBL/GenBank/DDBJ databases">
        <authorList>
            <person name="Xiong W."/>
            <person name="Schranz E."/>
        </authorList>
    </citation>
    <scope>NUCLEOTIDE SEQUENCE [LARGE SCALE GENOMIC DNA]</scope>
</reference>
<keyword evidence="2" id="KW-1185">Reference proteome</keyword>
<dbReference type="PANTHER" id="PTHR32166">
    <property type="entry name" value="OSJNBA0013A04.12 PROTEIN"/>
    <property type="match status" value="1"/>
</dbReference>
<organism evidence="1 2">
    <name type="scientific">Lactuca virosa</name>
    <dbReference type="NCBI Taxonomy" id="75947"/>
    <lineage>
        <taxon>Eukaryota</taxon>
        <taxon>Viridiplantae</taxon>
        <taxon>Streptophyta</taxon>
        <taxon>Embryophyta</taxon>
        <taxon>Tracheophyta</taxon>
        <taxon>Spermatophyta</taxon>
        <taxon>Magnoliopsida</taxon>
        <taxon>eudicotyledons</taxon>
        <taxon>Gunneridae</taxon>
        <taxon>Pentapetalae</taxon>
        <taxon>asterids</taxon>
        <taxon>campanulids</taxon>
        <taxon>Asterales</taxon>
        <taxon>Asteraceae</taxon>
        <taxon>Cichorioideae</taxon>
        <taxon>Cichorieae</taxon>
        <taxon>Lactucinae</taxon>
        <taxon>Lactuca</taxon>
    </lineage>
</organism>
<protein>
    <submittedName>
        <fullName evidence="1">Uncharacterized protein</fullName>
    </submittedName>
</protein>
<gene>
    <name evidence="1" type="ORF">LVIROSA_LOCUS23710</name>
</gene>